<reference evidence="3 4" key="1">
    <citation type="submission" date="2015-09" db="EMBL/GenBank/DDBJ databases">
        <title>Genome announcement of multiple Pseudomonas syringae strains.</title>
        <authorList>
            <person name="Thakur S."/>
            <person name="Wang P.W."/>
            <person name="Gong Y."/>
            <person name="Weir B.S."/>
            <person name="Guttman D.S."/>
        </authorList>
    </citation>
    <scope>NUCLEOTIDE SEQUENCE [LARGE SCALE GENOMIC DNA]</scope>
    <source>
        <strain evidence="3 4">ICMP3963</strain>
    </source>
</reference>
<gene>
    <name evidence="3" type="ORF">ALO40_200240</name>
</gene>
<feature type="domain" description="Replication-associated protein G2P N-terminal" evidence="1">
    <location>
        <begin position="3"/>
        <end position="247"/>
    </location>
</feature>
<comment type="caution">
    <text evidence="3">The sequence shown here is derived from an EMBL/GenBank/DDBJ whole genome shotgun (WGS) entry which is preliminary data.</text>
</comment>
<evidence type="ECO:0000313" key="3">
    <source>
        <dbReference type="EMBL" id="KPZ21738.1"/>
    </source>
</evidence>
<dbReference type="AlphaFoldDB" id="A0A0Q0D4L1"/>
<dbReference type="Proteomes" id="UP000050317">
    <property type="component" value="Unassembled WGS sequence"/>
</dbReference>
<feature type="domain" description="Replication-associated protein G2P C-terminal" evidence="2">
    <location>
        <begin position="285"/>
        <end position="369"/>
    </location>
</feature>
<dbReference type="EMBL" id="LJRR01000094">
    <property type="protein sequence ID" value="KPZ21738.1"/>
    <property type="molecule type" value="Genomic_DNA"/>
</dbReference>
<evidence type="ECO:0000313" key="4">
    <source>
        <dbReference type="Proteomes" id="UP000050317"/>
    </source>
</evidence>
<evidence type="ECO:0000259" key="1">
    <source>
        <dbReference type="Pfam" id="PF05144"/>
    </source>
</evidence>
<name>A0A0Q0D4L1_9PSED</name>
<protein>
    <submittedName>
        <fullName evidence="3">Arylsulfatase regulator</fullName>
    </submittedName>
</protein>
<dbReference type="Pfam" id="PF05144">
    <property type="entry name" value="Phage_CRI"/>
    <property type="match status" value="1"/>
</dbReference>
<proteinExistence type="predicted"/>
<dbReference type="GO" id="GO:0006260">
    <property type="term" value="P:DNA replication"/>
    <property type="evidence" value="ECO:0007669"/>
    <property type="project" value="InterPro"/>
</dbReference>
<sequence>MFIDWLSVSQEFDCDLPDVTGIVIETLCKKTGERLSSREPKFKHEGSWSTSISINIQGRRISVEGNPSRIDRQDNLFGYATIEQCIAVYNRILAEYGLPRFTKCTRIDFLQSEDGSRASTTADGVVIHTIHLTTNHSVGKGNVTQYLKGLSSQSIGRNYGFLYPNGRTVTWTPKGEGKGGRLQYRKAYDKAFEIQDKLLPKVKRAFGENSDEYGYVKKIQAYCEEHGVVRMEQELKSEYLKREHLAYWGLFDEGEFARLHGEFLKLDQKLKVNAMDLVSISEQLILEGVCETTKAANTTAMYAIEWMSGKTFDFKKAQVKTHRARLNRIGIDIKMSFDREKFSPVIVREIREVTRVSVLDIPHWYKRPVGHLHLVAA</sequence>
<dbReference type="Pfam" id="PF05155">
    <property type="entry name" value="G2P_X_C"/>
    <property type="match status" value="1"/>
</dbReference>
<dbReference type="PATRIC" id="fig|251703.9.peg.2306"/>
<dbReference type="RefSeq" id="WP_020342991.1">
    <property type="nucleotide sequence ID" value="NZ_JYHK01000089.1"/>
</dbReference>
<organism evidence="3 4">
    <name type="scientific">Pseudomonas syringae pv. viburni</name>
    <dbReference type="NCBI Taxonomy" id="251703"/>
    <lineage>
        <taxon>Bacteria</taxon>
        <taxon>Pseudomonadati</taxon>
        <taxon>Pseudomonadota</taxon>
        <taxon>Gammaproteobacteria</taxon>
        <taxon>Pseudomonadales</taxon>
        <taxon>Pseudomonadaceae</taxon>
        <taxon>Pseudomonas</taxon>
    </lineage>
</organism>
<dbReference type="InterPro" id="IPR022686">
    <property type="entry name" value="G2P_N"/>
</dbReference>
<evidence type="ECO:0000259" key="2">
    <source>
        <dbReference type="Pfam" id="PF05155"/>
    </source>
</evidence>
<accession>A0A0Q0D4L1</accession>
<dbReference type="InterPro" id="IPR022688">
    <property type="entry name" value="G2P_C"/>
</dbReference>